<dbReference type="InterPro" id="IPR029058">
    <property type="entry name" value="AB_hydrolase_fold"/>
</dbReference>
<dbReference type="Gene3D" id="3.40.50.1820">
    <property type="entry name" value="alpha/beta hydrolase"/>
    <property type="match status" value="1"/>
</dbReference>
<dbReference type="InterPro" id="IPR013094">
    <property type="entry name" value="AB_hydrolase_3"/>
</dbReference>
<dbReference type="EMBL" id="VFIP01000001">
    <property type="protein sequence ID" value="TWS00698.1"/>
    <property type="molecule type" value="Genomic_DNA"/>
</dbReference>
<dbReference type="OrthoDB" id="9806180at2"/>
<protein>
    <submittedName>
        <fullName evidence="4">Alpha/beta hydrolase</fullName>
    </submittedName>
</protein>
<dbReference type="AlphaFoldDB" id="A0A5C5Q5F4"/>
<dbReference type="SUPFAM" id="SSF53474">
    <property type="entry name" value="alpha/beta-Hydrolases"/>
    <property type="match status" value="1"/>
</dbReference>
<dbReference type="Pfam" id="PF07859">
    <property type="entry name" value="Abhydrolase_3"/>
    <property type="match status" value="1"/>
</dbReference>
<keyword evidence="2 4" id="KW-0378">Hydrolase</keyword>
<comment type="similarity">
    <text evidence="1">Belongs to the 'GDXG' lipolytic enzyme family.</text>
</comment>
<accession>A0A5C5Q5F4</accession>
<dbReference type="Proteomes" id="UP000317901">
    <property type="component" value="Unassembled WGS sequence"/>
</dbReference>
<evidence type="ECO:0000313" key="4">
    <source>
        <dbReference type="EMBL" id="TWS00698.1"/>
    </source>
</evidence>
<evidence type="ECO:0000313" key="5">
    <source>
        <dbReference type="Proteomes" id="UP000317901"/>
    </source>
</evidence>
<organism evidence="4 5">
    <name type="scientific">Pseudomonas saxonica</name>
    <dbReference type="NCBI Taxonomy" id="2600598"/>
    <lineage>
        <taxon>Bacteria</taxon>
        <taxon>Pseudomonadati</taxon>
        <taxon>Pseudomonadota</taxon>
        <taxon>Gammaproteobacteria</taxon>
        <taxon>Pseudomonadales</taxon>
        <taxon>Pseudomonadaceae</taxon>
        <taxon>Pseudomonas</taxon>
    </lineage>
</organism>
<gene>
    <name evidence="4" type="ORF">FJD37_00285</name>
</gene>
<dbReference type="PROSITE" id="PS01173">
    <property type="entry name" value="LIPASE_GDXG_HIS"/>
    <property type="match status" value="1"/>
</dbReference>
<comment type="caution">
    <text evidence="4">The sequence shown here is derived from an EMBL/GenBank/DDBJ whole genome shotgun (WGS) entry which is preliminary data.</text>
</comment>
<name>A0A5C5Q5F4_9PSED</name>
<evidence type="ECO:0000256" key="1">
    <source>
        <dbReference type="ARBA" id="ARBA00010515"/>
    </source>
</evidence>
<dbReference type="GO" id="GO:0016787">
    <property type="term" value="F:hydrolase activity"/>
    <property type="evidence" value="ECO:0007669"/>
    <property type="project" value="UniProtKB-KW"/>
</dbReference>
<evidence type="ECO:0000256" key="2">
    <source>
        <dbReference type="ARBA" id="ARBA00022801"/>
    </source>
</evidence>
<feature type="domain" description="Alpha/beta hydrolase fold-3" evidence="3">
    <location>
        <begin position="85"/>
        <end position="294"/>
    </location>
</feature>
<sequence length="321" mass="35310">MSVLPELEAFLELAEFSRMTGKSQPMHEMTPAQARSEFELSSPVFDVPVPEIDSYDVRIPARDNFSLAARLYRRPDLEINPLPVVVYFHGGGYVIGSLDSHDALCRRLTAAGQFAVLAVEYRLAPEWVFPTAVHDACDAVNWLLRDGAKHGLDASRVAFAGDSAGGTLSTVLSILAVRDPQEVAIVPRAQVLLYPVTDGSCKRASHAAFAEGYLLETASMDWFYRHYTRHEADLHDWRISPLLAPDLSGLAPALVYLAGYDPLYDEGLAYADKLMAAGNTVLLLQEPGMTHDFMRMSGLLEEVAGIHGRVAGWLDEQLLKP</sequence>
<proteinExistence type="inferred from homology"/>
<evidence type="ECO:0000259" key="3">
    <source>
        <dbReference type="Pfam" id="PF07859"/>
    </source>
</evidence>
<dbReference type="PANTHER" id="PTHR48081">
    <property type="entry name" value="AB HYDROLASE SUPERFAMILY PROTEIN C4A8.06C"/>
    <property type="match status" value="1"/>
</dbReference>
<dbReference type="InterPro" id="IPR002168">
    <property type="entry name" value="Lipase_GDXG_HIS_AS"/>
</dbReference>
<dbReference type="RefSeq" id="WP_146424467.1">
    <property type="nucleotide sequence ID" value="NZ_VFIP01000001.1"/>
</dbReference>
<dbReference type="InterPro" id="IPR050300">
    <property type="entry name" value="GDXG_lipolytic_enzyme"/>
</dbReference>
<reference evidence="4 5" key="1">
    <citation type="submission" date="2019-06" db="EMBL/GenBank/DDBJ databases">
        <title>Pseudomonas bimorpha sp. nov. isolated from bovine raw milk and skim milk concentrate.</title>
        <authorList>
            <person name="Hofmann K."/>
            <person name="Huptas C."/>
            <person name="Doll E."/>
            <person name="Scherer S."/>
            <person name="Wenning M."/>
        </authorList>
    </citation>
    <scope>NUCLEOTIDE SEQUENCE [LARGE SCALE GENOMIC DNA]</scope>
    <source>
        <strain evidence="4 5">DSM 108990</strain>
    </source>
</reference>
<dbReference type="PANTHER" id="PTHR48081:SF8">
    <property type="entry name" value="ALPHA_BETA HYDROLASE FOLD-3 DOMAIN-CONTAINING PROTEIN-RELATED"/>
    <property type="match status" value="1"/>
</dbReference>